<dbReference type="InterPro" id="IPR012373">
    <property type="entry name" value="Ferrdict_sens_TM"/>
</dbReference>
<keyword evidence="1" id="KW-1133">Transmembrane helix</keyword>
<dbReference type="AlphaFoldDB" id="A6DR24"/>
<dbReference type="PANTHER" id="PTHR30273:SF2">
    <property type="entry name" value="PROTEIN FECR"/>
    <property type="match status" value="1"/>
</dbReference>
<dbReference type="RefSeq" id="WP_007280296.1">
    <property type="nucleotide sequence ID" value="NZ_ABCK01000022.1"/>
</dbReference>
<keyword evidence="4" id="KW-1185">Reference proteome</keyword>
<organism evidence="3 4">
    <name type="scientific">Lentisphaera araneosa HTCC2155</name>
    <dbReference type="NCBI Taxonomy" id="313628"/>
    <lineage>
        <taxon>Bacteria</taxon>
        <taxon>Pseudomonadati</taxon>
        <taxon>Lentisphaerota</taxon>
        <taxon>Lentisphaeria</taxon>
        <taxon>Lentisphaerales</taxon>
        <taxon>Lentisphaeraceae</taxon>
        <taxon>Lentisphaera</taxon>
    </lineage>
</organism>
<dbReference type="GO" id="GO:0016989">
    <property type="term" value="F:sigma factor antagonist activity"/>
    <property type="evidence" value="ECO:0007669"/>
    <property type="project" value="TreeGrafter"/>
</dbReference>
<gene>
    <name evidence="3" type="ORF">LNTAR_07714</name>
</gene>
<feature type="domain" description="FecR protein" evidence="2">
    <location>
        <begin position="153"/>
        <end position="210"/>
    </location>
</feature>
<comment type="caution">
    <text evidence="3">The sequence shown here is derived from an EMBL/GenBank/DDBJ whole genome shotgun (WGS) entry which is preliminary data.</text>
</comment>
<dbReference type="EMBL" id="ABCK01000022">
    <property type="protein sequence ID" value="EDM25912.1"/>
    <property type="molecule type" value="Genomic_DNA"/>
</dbReference>
<evidence type="ECO:0000256" key="1">
    <source>
        <dbReference type="SAM" id="Phobius"/>
    </source>
</evidence>
<dbReference type="OrthoDB" id="292867at2"/>
<dbReference type="Gene3D" id="2.60.120.1440">
    <property type="match status" value="1"/>
</dbReference>
<dbReference type="PANTHER" id="PTHR30273">
    <property type="entry name" value="PERIPLASMIC SIGNAL SENSOR AND SIGMA FACTOR ACTIVATOR FECR-RELATED"/>
    <property type="match status" value="1"/>
</dbReference>
<proteinExistence type="predicted"/>
<dbReference type="InterPro" id="IPR006860">
    <property type="entry name" value="FecR"/>
</dbReference>
<feature type="transmembrane region" description="Helical" evidence="1">
    <location>
        <begin position="70"/>
        <end position="89"/>
    </location>
</feature>
<protein>
    <recommendedName>
        <fullName evidence="2">FecR protein domain-containing protein</fullName>
    </recommendedName>
</protein>
<sequence>MSKKFDQLLHKYFLDNISEDEFKELESLLEANAELRQRYLDYTMMDAGLRSHSQEGMNIVNIQKKRSNPFLWFAAAAAMLICLPAFFLFNSANTIAVIQSSEYAGWESSQATLPGSELHAGTLDLKSGVATLAFKSGADLTLEAPAKIELISAMEVKLISGNISMYVRESAQGFRVNTPNGYAIDHGTRFSVRISDDQKSADFKVLEGEISLHHELGEVKHLGDAEASQMNASTLVDLLQDSDLEGFLKNEANSHILSSIGHETSIVFNNQQSRLNQNFLMVKKNKKGDVNRRALFAFKVDELDLSNIARVSLSLNSIPTGLGEVGTMPTESTFHLYGIKDGQDEQWQRTGFLKWADAPKIKNALPLASFKISRANLRTTVRLESPELVNFIKSNQSSEVGFILSCSTLGGTLVHGFASSLNPEASGPRLELTMEDGN</sequence>
<dbReference type="eggNOG" id="COG3712">
    <property type="taxonomic scope" value="Bacteria"/>
</dbReference>
<evidence type="ECO:0000259" key="2">
    <source>
        <dbReference type="Pfam" id="PF04773"/>
    </source>
</evidence>
<dbReference type="Pfam" id="PF04773">
    <property type="entry name" value="FecR"/>
    <property type="match status" value="1"/>
</dbReference>
<evidence type="ECO:0000313" key="3">
    <source>
        <dbReference type="EMBL" id="EDM25912.1"/>
    </source>
</evidence>
<reference evidence="3 4" key="1">
    <citation type="journal article" date="2010" name="J. Bacteriol.">
        <title>Genome sequence of Lentisphaera araneosa HTCC2155T, the type species of the order Lentisphaerales in the phylum Lentisphaerae.</title>
        <authorList>
            <person name="Thrash J.C."/>
            <person name="Cho J.C."/>
            <person name="Vergin K.L."/>
            <person name="Morris R.M."/>
            <person name="Giovannoni S.J."/>
        </authorList>
    </citation>
    <scope>NUCLEOTIDE SEQUENCE [LARGE SCALE GENOMIC DNA]</scope>
    <source>
        <strain evidence="3 4">HTCC2155</strain>
    </source>
</reference>
<evidence type="ECO:0000313" key="4">
    <source>
        <dbReference type="Proteomes" id="UP000004947"/>
    </source>
</evidence>
<dbReference type="Proteomes" id="UP000004947">
    <property type="component" value="Unassembled WGS sequence"/>
</dbReference>
<keyword evidence="1" id="KW-0472">Membrane</keyword>
<name>A6DR24_9BACT</name>
<keyword evidence="1" id="KW-0812">Transmembrane</keyword>
<accession>A6DR24</accession>